<keyword evidence="1" id="KW-1133">Transmembrane helix</keyword>
<feature type="transmembrane region" description="Helical" evidence="1">
    <location>
        <begin position="58"/>
        <end position="80"/>
    </location>
</feature>
<evidence type="ECO:0000313" key="2">
    <source>
        <dbReference type="EMBL" id="OEU20256.1"/>
    </source>
</evidence>
<keyword evidence="1" id="KW-0812">Transmembrane</keyword>
<feature type="transmembrane region" description="Helical" evidence="1">
    <location>
        <begin position="21"/>
        <end position="46"/>
    </location>
</feature>
<keyword evidence="3" id="KW-1185">Reference proteome</keyword>
<proteinExistence type="predicted"/>
<evidence type="ECO:0000256" key="1">
    <source>
        <dbReference type="SAM" id="Phobius"/>
    </source>
</evidence>
<organism evidence="2 3">
    <name type="scientific">Fragilariopsis cylindrus CCMP1102</name>
    <dbReference type="NCBI Taxonomy" id="635003"/>
    <lineage>
        <taxon>Eukaryota</taxon>
        <taxon>Sar</taxon>
        <taxon>Stramenopiles</taxon>
        <taxon>Ochrophyta</taxon>
        <taxon>Bacillariophyta</taxon>
        <taxon>Bacillariophyceae</taxon>
        <taxon>Bacillariophycidae</taxon>
        <taxon>Bacillariales</taxon>
        <taxon>Bacillariaceae</taxon>
        <taxon>Fragilariopsis</taxon>
    </lineage>
</organism>
<feature type="transmembrane region" description="Helical" evidence="1">
    <location>
        <begin position="92"/>
        <end position="110"/>
    </location>
</feature>
<dbReference type="InParanoid" id="A0A1E7FQ33"/>
<reference evidence="2 3" key="1">
    <citation type="submission" date="2016-09" db="EMBL/GenBank/DDBJ databases">
        <title>Extensive genetic diversity and differential bi-allelic expression allows diatom success in the polar Southern Ocean.</title>
        <authorList>
            <consortium name="DOE Joint Genome Institute"/>
            <person name="Mock T."/>
            <person name="Otillar R.P."/>
            <person name="Strauss J."/>
            <person name="Dupont C."/>
            <person name="Frickenhaus S."/>
            <person name="Maumus F."/>
            <person name="Mcmullan M."/>
            <person name="Sanges R."/>
            <person name="Schmutz J."/>
            <person name="Toseland A."/>
            <person name="Valas R."/>
            <person name="Veluchamy A."/>
            <person name="Ward B.J."/>
            <person name="Allen A."/>
            <person name="Barry K."/>
            <person name="Falciatore A."/>
            <person name="Ferrante M."/>
            <person name="Fortunato A.E."/>
            <person name="Gloeckner G."/>
            <person name="Gruber A."/>
            <person name="Hipkin R."/>
            <person name="Janech M."/>
            <person name="Kroth P."/>
            <person name="Leese F."/>
            <person name="Lindquist E."/>
            <person name="Lyon B.R."/>
            <person name="Martin J."/>
            <person name="Mayer C."/>
            <person name="Parker M."/>
            <person name="Quesneville H."/>
            <person name="Raymond J."/>
            <person name="Uhlig C."/>
            <person name="Valentin K.U."/>
            <person name="Worden A.Z."/>
            <person name="Armbrust E.V."/>
            <person name="Bowler C."/>
            <person name="Green B."/>
            <person name="Moulton V."/>
            <person name="Van Oosterhout C."/>
            <person name="Grigoriev I."/>
        </authorList>
    </citation>
    <scope>NUCLEOTIDE SEQUENCE [LARGE SCALE GENOMIC DNA]</scope>
    <source>
        <strain evidence="2 3">CCMP1102</strain>
    </source>
</reference>
<name>A0A1E7FQ33_9STRA</name>
<dbReference type="EMBL" id="KV784355">
    <property type="protein sequence ID" value="OEU20256.1"/>
    <property type="molecule type" value="Genomic_DNA"/>
</dbReference>
<keyword evidence="1" id="KW-0472">Membrane</keyword>
<accession>A0A1E7FQ33</accession>
<dbReference type="OrthoDB" id="42025at2759"/>
<protein>
    <submittedName>
        <fullName evidence="2">Uncharacterized protein</fullName>
    </submittedName>
</protein>
<dbReference type="Proteomes" id="UP000095751">
    <property type="component" value="Unassembled WGS sequence"/>
</dbReference>
<dbReference type="AlphaFoldDB" id="A0A1E7FQ33"/>
<gene>
    <name evidence="2" type="ORF">FRACYDRAFT_268206</name>
</gene>
<feature type="non-terminal residue" evidence="2">
    <location>
        <position position="196"/>
    </location>
</feature>
<sequence length="196" mass="21591">MSTTMKTTQPDSYRFQSDIRQYGGLLMLLSFSQVVMPLVGIVSAFGPNGANTNDPSQIPFWGMIAGLFVFIFGVTGVFTGYMATVHDWSNKYLNIFLMIIIQTAWIGYITDMTAVSKGAMMSAEMNGFIPVAYNPEDVDVKFVGAMGVLGIMVYGFGFVGSMAFMVFSLNAYTTGKPESRSGNYFRGRMMMYSVLL</sequence>
<feature type="transmembrane region" description="Helical" evidence="1">
    <location>
        <begin position="142"/>
        <end position="167"/>
    </location>
</feature>
<dbReference type="KEGG" id="fcy:FRACYDRAFT_268206"/>
<evidence type="ECO:0000313" key="3">
    <source>
        <dbReference type="Proteomes" id="UP000095751"/>
    </source>
</evidence>